<dbReference type="PROSITE" id="PS50835">
    <property type="entry name" value="IG_LIKE"/>
    <property type="match status" value="1"/>
</dbReference>
<dbReference type="InterPro" id="IPR003599">
    <property type="entry name" value="Ig_sub"/>
</dbReference>
<dbReference type="SMART" id="SM00409">
    <property type="entry name" value="IG"/>
    <property type="match status" value="1"/>
</dbReference>
<dbReference type="CDD" id="cd05716">
    <property type="entry name" value="IgV_pIgR_like"/>
    <property type="match status" value="1"/>
</dbReference>
<evidence type="ECO:0000259" key="7">
    <source>
        <dbReference type="PROSITE" id="PS50835"/>
    </source>
</evidence>
<dbReference type="Ensembl" id="ENSRNOT00000074082.3">
    <property type="protein sequence ID" value="ENSRNOP00000066807.3"/>
    <property type="gene ID" value="ENSRNOG00000048771.4"/>
</dbReference>
<dbReference type="Bgee" id="ENSRNOG00000048771">
    <property type="expression patterns" value="Expressed in lung and 18 other cell types or tissues"/>
</dbReference>
<dbReference type="RefSeq" id="XP_577143.3">
    <property type="nucleotide sequence ID" value="XM_577143.8"/>
</dbReference>
<evidence type="ECO:0000256" key="3">
    <source>
        <dbReference type="ARBA" id="ARBA00023136"/>
    </source>
</evidence>
<dbReference type="GO" id="GO:0045088">
    <property type="term" value="P:regulation of innate immune response"/>
    <property type="evidence" value="ECO:0000318"/>
    <property type="project" value="GO_Central"/>
</dbReference>
<evidence type="ECO:0000256" key="1">
    <source>
        <dbReference type="ARBA" id="ARBA00004162"/>
    </source>
</evidence>
<name>M0RB79_RAT</name>
<dbReference type="RGD" id="1562667">
    <property type="gene designation" value="Cd300c2l1"/>
</dbReference>
<dbReference type="VEuPathDB" id="HostDB:ENSRNOG00000048771"/>
<reference evidence="8" key="2">
    <citation type="submission" date="2025-08" db="UniProtKB">
        <authorList>
            <consortium name="Ensembl"/>
        </authorList>
    </citation>
    <scope>IDENTIFICATION</scope>
    <source>
        <strain evidence="8">Brown Norway</strain>
    </source>
</reference>
<reference evidence="8" key="1">
    <citation type="submission" date="2024-01" db="EMBL/GenBank/DDBJ databases">
        <title>GRCr8: a new rat reference genome assembly contstructed from accurate long reads and long range scaffolding.</title>
        <authorList>
            <person name="Doris P.A."/>
            <person name="Kalbfleisch T."/>
            <person name="Li K."/>
            <person name="Howe K."/>
            <person name="Wood J."/>
        </authorList>
    </citation>
    <scope>NUCLEOTIDE SEQUENCE [LARGE SCALE GENOMIC DNA]</scope>
    <source>
        <strain evidence="8">Brown Norway</strain>
    </source>
</reference>
<dbReference type="ExpressionAtlas" id="M0RB79">
    <property type="expression patterns" value="baseline and differential"/>
</dbReference>
<feature type="domain" description="Ig-like" evidence="7">
    <location>
        <begin position="11"/>
        <end position="112"/>
    </location>
</feature>
<dbReference type="PaxDb" id="10116-ENSRNOP00000066807"/>
<sequence length="222" mass="24621">MIPRVIWLWLPSVLLLSQVPGCVPLHGPSSVTGTVGESLSVTCQYEEGFKTNKKYWCRGSLVLLCEDIVMTGGSEEDRNGRVSIRDDPDNLIFTVTLESLTMEDAGTYMCAVDIPLIDHSFGIDKFFKVELFMVPGLRPGSSTKIPEPTRSSPADPQPSMTTNDTIPAPSPQPRSLLSSPYFCILVFLELPLFLCMLSAVLWVNRPQRCSGRQGIQPYHENQ</sequence>
<dbReference type="InterPro" id="IPR036179">
    <property type="entry name" value="Ig-like_dom_sf"/>
</dbReference>
<feature type="chain" id="PRO_5045821111" evidence="6">
    <location>
        <begin position="25"/>
        <end position="222"/>
    </location>
</feature>
<dbReference type="OMA" id="IRAQCIT"/>
<dbReference type="HOGENOM" id="CLU_051023_3_0_1"/>
<evidence type="ECO:0000256" key="6">
    <source>
        <dbReference type="SAM" id="SignalP"/>
    </source>
</evidence>
<dbReference type="GeneID" id="501742"/>
<dbReference type="GO" id="GO:0002376">
    <property type="term" value="P:immune system process"/>
    <property type="evidence" value="ECO:0007669"/>
    <property type="project" value="UniProtKB-KW"/>
</dbReference>
<organism evidence="8 9">
    <name type="scientific">Rattus norvegicus</name>
    <name type="common">Rat</name>
    <dbReference type="NCBI Taxonomy" id="10116"/>
    <lineage>
        <taxon>Eukaryota</taxon>
        <taxon>Metazoa</taxon>
        <taxon>Chordata</taxon>
        <taxon>Craniata</taxon>
        <taxon>Vertebrata</taxon>
        <taxon>Euteleostomi</taxon>
        <taxon>Mammalia</taxon>
        <taxon>Eutheria</taxon>
        <taxon>Euarchontoglires</taxon>
        <taxon>Glires</taxon>
        <taxon>Rodentia</taxon>
        <taxon>Myomorpha</taxon>
        <taxon>Muroidea</taxon>
        <taxon>Muridae</taxon>
        <taxon>Murinae</taxon>
        <taxon>Rattus</taxon>
    </lineage>
</organism>
<keyword evidence="2 5" id="KW-0812">Transmembrane</keyword>
<dbReference type="InterPro" id="IPR013783">
    <property type="entry name" value="Ig-like_fold"/>
</dbReference>
<evidence type="ECO:0000313" key="9">
    <source>
        <dbReference type="Proteomes" id="UP000002494"/>
    </source>
</evidence>
<dbReference type="Proteomes" id="UP000002494">
    <property type="component" value="Chromosome 10"/>
</dbReference>
<evidence type="ECO:0000256" key="2">
    <source>
        <dbReference type="ARBA" id="ARBA00022692"/>
    </source>
</evidence>
<accession>M0RB79</accession>
<evidence type="ECO:0000256" key="5">
    <source>
        <dbReference type="SAM" id="Phobius"/>
    </source>
</evidence>
<keyword evidence="5" id="KW-1133">Transmembrane helix</keyword>
<feature type="transmembrane region" description="Helical" evidence="5">
    <location>
        <begin position="179"/>
        <end position="203"/>
    </location>
</feature>
<dbReference type="eggNOG" id="ENOG502S8BD">
    <property type="taxonomic scope" value="Eukaryota"/>
</dbReference>
<comment type="subcellular location">
    <subcellularLocation>
        <location evidence="1">Cell membrane</location>
        <topology evidence="1">Single-pass membrane protein</topology>
    </subcellularLocation>
</comment>
<dbReference type="PANTHER" id="PTHR11860:SF117">
    <property type="entry name" value="PROTEIN CD300H"/>
    <property type="match status" value="1"/>
</dbReference>
<evidence type="ECO:0000256" key="4">
    <source>
        <dbReference type="SAM" id="MobiDB-lite"/>
    </source>
</evidence>
<dbReference type="GO" id="GO:0007165">
    <property type="term" value="P:signal transduction"/>
    <property type="evidence" value="ECO:0000318"/>
    <property type="project" value="GO_Central"/>
</dbReference>
<evidence type="ECO:0000313" key="8">
    <source>
        <dbReference type="Ensembl" id="ENSRNOP00000066807.3"/>
    </source>
</evidence>
<dbReference type="Reactome" id="R-RNO-198933">
    <property type="pathway name" value="Immunoregulatory interactions between a Lymphoid and a non-Lymphoid cell"/>
</dbReference>
<dbReference type="Pfam" id="PF07686">
    <property type="entry name" value="V-set"/>
    <property type="match status" value="1"/>
</dbReference>
<dbReference type="AlphaFoldDB" id="M0RB79"/>
<dbReference type="Reactome" id="R-RNO-6798695">
    <property type="pathway name" value="Neutrophil degranulation"/>
</dbReference>
<dbReference type="AGR" id="RGD:1562667"/>
<dbReference type="GeneTree" id="ENSGT00940000159622"/>
<dbReference type="InterPro" id="IPR050671">
    <property type="entry name" value="CD300_family_receptors"/>
</dbReference>
<protein>
    <submittedName>
        <fullName evidence="8">CD300C molecule 2 like 1</fullName>
    </submittedName>
</protein>
<keyword evidence="3 5" id="KW-0472">Membrane</keyword>
<gene>
    <name evidence="8 10" type="primary">Cd300c2l1</name>
    <name evidence="10" type="synonym">RGD1562667</name>
</gene>
<dbReference type="GO" id="GO:0004888">
    <property type="term" value="F:transmembrane signaling receptor activity"/>
    <property type="evidence" value="ECO:0000318"/>
    <property type="project" value="GO_Central"/>
</dbReference>
<feature type="compositionally biased region" description="Polar residues" evidence="4">
    <location>
        <begin position="140"/>
        <end position="165"/>
    </location>
</feature>
<dbReference type="InterPro" id="IPR013106">
    <property type="entry name" value="Ig_V-set"/>
</dbReference>
<dbReference type="GO" id="GO:0005886">
    <property type="term" value="C:plasma membrane"/>
    <property type="evidence" value="ECO:0000318"/>
    <property type="project" value="GO_Central"/>
</dbReference>
<dbReference type="PANTHER" id="PTHR11860">
    <property type="entry name" value="POLYMERIC-IMMUNOGLOBULIN RECEPTOR"/>
    <property type="match status" value="1"/>
</dbReference>
<feature type="region of interest" description="Disordered" evidence="4">
    <location>
        <begin position="140"/>
        <end position="172"/>
    </location>
</feature>
<keyword evidence="9" id="KW-1185">Reference proteome</keyword>
<dbReference type="InterPro" id="IPR007110">
    <property type="entry name" value="Ig-like_dom"/>
</dbReference>
<evidence type="ECO:0000313" key="10">
    <source>
        <dbReference type="RGD" id="1562667"/>
    </source>
</evidence>
<reference evidence="8" key="3">
    <citation type="submission" date="2025-09" db="UniProtKB">
        <authorList>
            <consortium name="Ensembl"/>
        </authorList>
    </citation>
    <scope>IDENTIFICATION</scope>
    <source>
        <strain evidence="8">Brown Norway</strain>
    </source>
</reference>
<feature type="signal peptide" evidence="6">
    <location>
        <begin position="1"/>
        <end position="24"/>
    </location>
</feature>
<keyword evidence="6" id="KW-0732">Signal</keyword>
<proteinExistence type="predicted"/>
<dbReference type="FunCoup" id="M0RB79">
    <property type="interactions" value="397"/>
</dbReference>
<dbReference type="Gene3D" id="2.60.40.10">
    <property type="entry name" value="Immunoglobulins"/>
    <property type="match status" value="1"/>
</dbReference>
<dbReference type="SUPFAM" id="SSF48726">
    <property type="entry name" value="Immunoglobulin"/>
    <property type="match status" value="1"/>
</dbReference>